<proteinExistence type="predicted"/>
<organism evidence="1 2">
    <name type="scientific">Microvirga lotononidis</name>
    <dbReference type="NCBI Taxonomy" id="864069"/>
    <lineage>
        <taxon>Bacteria</taxon>
        <taxon>Pseudomonadati</taxon>
        <taxon>Pseudomonadota</taxon>
        <taxon>Alphaproteobacteria</taxon>
        <taxon>Hyphomicrobiales</taxon>
        <taxon>Methylobacteriaceae</taxon>
        <taxon>Microvirga</taxon>
    </lineage>
</organism>
<dbReference type="HOGENOM" id="CLU_3185841_0_0_5"/>
<dbReference type="AlphaFoldDB" id="I4YXV6"/>
<protein>
    <submittedName>
        <fullName evidence="1">Uncharacterized protein</fullName>
    </submittedName>
</protein>
<dbReference type="EMBL" id="JH660642">
    <property type="protein sequence ID" value="EIM28798.1"/>
    <property type="molecule type" value="Genomic_DNA"/>
</dbReference>
<accession>I4YXV6</accession>
<gene>
    <name evidence="1" type="ORF">MicloDRAFT_00024420</name>
</gene>
<sequence length="46" mass="5031">MIDRSTNLGADVTDSMIDGSNLGQSCHCFDLAVEARWTVSTNSVRR</sequence>
<dbReference type="Proteomes" id="UP000003947">
    <property type="component" value="Unassembled WGS sequence"/>
</dbReference>
<evidence type="ECO:0000313" key="1">
    <source>
        <dbReference type="EMBL" id="EIM28798.1"/>
    </source>
</evidence>
<evidence type="ECO:0000313" key="2">
    <source>
        <dbReference type="Proteomes" id="UP000003947"/>
    </source>
</evidence>
<keyword evidence="2" id="KW-1185">Reference proteome</keyword>
<name>I4YXV6_9HYPH</name>
<reference evidence="1 2" key="1">
    <citation type="submission" date="2012-02" db="EMBL/GenBank/DDBJ databases">
        <title>Improved High-Quality Draft sequence of Microvirga sp. WSM3557.</title>
        <authorList>
            <consortium name="US DOE Joint Genome Institute"/>
            <person name="Lucas S."/>
            <person name="Han J."/>
            <person name="Lapidus A."/>
            <person name="Cheng J.-F."/>
            <person name="Goodwin L."/>
            <person name="Pitluck S."/>
            <person name="Peters L."/>
            <person name="Zhang X."/>
            <person name="Detter J.C."/>
            <person name="Han C."/>
            <person name="Tapia R."/>
            <person name="Land M."/>
            <person name="Hauser L."/>
            <person name="Kyrpides N."/>
            <person name="Ivanova N."/>
            <person name="Pagani I."/>
            <person name="Brau L."/>
            <person name="Yates R."/>
            <person name="O'Hara G."/>
            <person name="Rui T."/>
            <person name="Howieson J."/>
            <person name="Reeve W."/>
            <person name="Woyke T."/>
        </authorList>
    </citation>
    <scope>NUCLEOTIDE SEQUENCE [LARGE SCALE GENOMIC DNA]</scope>
    <source>
        <strain evidence="1 2">WSM3557</strain>
    </source>
</reference>